<evidence type="ECO:0000313" key="2">
    <source>
        <dbReference type="Proteomes" id="UP000256405"/>
    </source>
</evidence>
<dbReference type="EMBL" id="QUNF01000017">
    <property type="protein sequence ID" value="REG83598.1"/>
    <property type="molecule type" value="Genomic_DNA"/>
</dbReference>
<sequence length="92" mass="10739">MKVTVNYSEDLQELLSVDSAEYLGEFRIKIIFSDRVESVVDFQGFLEKSSHPEIKKYLDQKLFADFEVIDGNINWNNYDLIFPISSLRKGEI</sequence>
<dbReference type="Gene3D" id="3.30.2020.10">
    <property type="entry name" value="NE0471-like N-terminal domain"/>
    <property type="match status" value="1"/>
</dbReference>
<comment type="caution">
    <text evidence="1">The sequence shown here is derived from an EMBL/GenBank/DDBJ whole genome shotgun (WGS) entry which is preliminary data.</text>
</comment>
<dbReference type="AlphaFoldDB" id="A0A3E0DN95"/>
<evidence type="ECO:0000313" key="1">
    <source>
        <dbReference type="EMBL" id="REG83598.1"/>
    </source>
</evidence>
<dbReference type="InterPro" id="IPR036782">
    <property type="entry name" value="NE0471-like_N"/>
</dbReference>
<keyword evidence="2" id="KW-1185">Reference proteome</keyword>
<protein>
    <submittedName>
        <fullName evidence="1">Uncharacterized protein DUF2442</fullName>
    </submittedName>
</protein>
<gene>
    <name evidence="1" type="ORF">C8N25_117100</name>
</gene>
<reference evidence="1 2" key="1">
    <citation type="submission" date="2018-08" db="EMBL/GenBank/DDBJ databases">
        <title>Genomic Encyclopedia of Archaeal and Bacterial Type Strains, Phase II (KMG-II): from individual species to whole genera.</title>
        <authorList>
            <person name="Goeker M."/>
        </authorList>
    </citation>
    <scope>NUCLEOTIDE SEQUENCE [LARGE SCALE GENOMIC DNA]</scope>
    <source>
        <strain evidence="1 2">DSM 15986</strain>
    </source>
</reference>
<organism evidence="1 2">
    <name type="scientific">Algoriphagus antarcticus</name>
    <dbReference type="NCBI Taxonomy" id="238540"/>
    <lineage>
        <taxon>Bacteria</taxon>
        <taxon>Pseudomonadati</taxon>
        <taxon>Bacteroidota</taxon>
        <taxon>Cytophagia</taxon>
        <taxon>Cytophagales</taxon>
        <taxon>Cyclobacteriaceae</taxon>
        <taxon>Algoriphagus</taxon>
    </lineage>
</organism>
<name>A0A3E0DN95_9BACT</name>
<dbReference type="SUPFAM" id="SSF143880">
    <property type="entry name" value="NE0471 N-terminal domain-like"/>
    <property type="match status" value="1"/>
</dbReference>
<proteinExistence type="predicted"/>
<dbReference type="RefSeq" id="WP_086543592.1">
    <property type="nucleotide sequence ID" value="NZ_MSSW01000080.1"/>
</dbReference>
<dbReference type="OrthoDB" id="1369138at2"/>
<dbReference type="Proteomes" id="UP000256405">
    <property type="component" value="Unassembled WGS sequence"/>
</dbReference>
<accession>A0A3E0DN95</accession>